<dbReference type="PANTHER" id="PTHR35526:SF3">
    <property type="entry name" value="ANTI-SIGMA-F FACTOR RSBW"/>
    <property type="match status" value="1"/>
</dbReference>
<dbReference type="EMBL" id="FWXB01000014">
    <property type="protein sequence ID" value="SMC13531.1"/>
    <property type="molecule type" value="Genomic_DNA"/>
</dbReference>
<evidence type="ECO:0000313" key="4">
    <source>
        <dbReference type="Proteomes" id="UP000193224"/>
    </source>
</evidence>
<keyword evidence="4" id="KW-1185">Reference proteome</keyword>
<dbReference type="PANTHER" id="PTHR35526">
    <property type="entry name" value="ANTI-SIGMA-F FACTOR RSBW-RELATED"/>
    <property type="match status" value="1"/>
</dbReference>
<gene>
    <name evidence="3" type="ORF">ROA7745_03381</name>
</gene>
<sequence>MNDTTHTRFQQRFTMSALACSREVRVLLQRMRKRLAELGVSDAVCASVELVLAEALNNITEHAYAGEAGGSLNICAEISPVALRFTLTDRGQILPGIRLPSGNLPSCDVPLLDLPEGGFGWFLIRGMTTSVTYEREDGENRLVLTLPNALGI</sequence>
<evidence type="ECO:0000259" key="2">
    <source>
        <dbReference type="Pfam" id="PF13581"/>
    </source>
</evidence>
<dbReference type="InterPro" id="IPR003594">
    <property type="entry name" value="HATPase_dom"/>
</dbReference>
<dbReference type="InterPro" id="IPR036890">
    <property type="entry name" value="HATPase_C_sf"/>
</dbReference>
<dbReference type="InterPro" id="IPR050267">
    <property type="entry name" value="Anti-sigma-factor_SerPK"/>
</dbReference>
<dbReference type="Gene3D" id="3.30.565.10">
    <property type="entry name" value="Histidine kinase-like ATPase, C-terminal domain"/>
    <property type="match status" value="1"/>
</dbReference>
<dbReference type="GO" id="GO:0004674">
    <property type="term" value="F:protein serine/threonine kinase activity"/>
    <property type="evidence" value="ECO:0007669"/>
    <property type="project" value="UniProtKB-KW"/>
</dbReference>
<accession>A0A1X7BV45</accession>
<keyword evidence="3" id="KW-0808">Transferase</keyword>
<keyword evidence="1" id="KW-0723">Serine/threonine-protein kinase</keyword>
<proteinExistence type="predicted"/>
<protein>
    <submittedName>
        <fullName evidence="3">Serine-protein kinase RsbW</fullName>
    </submittedName>
</protein>
<dbReference type="OrthoDB" id="9792240at2"/>
<keyword evidence="3" id="KW-0418">Kinase</keyword>
<evidence type="ECO:0000313" key="3">
    <source>
        <dbReference type="EMBL" id="SMC13531.1"/>
    </source>
</evidence>
<organism evidence="3 4">
    <name type="scientific">Roseovarius aestuarii</name>
    <dbReference type="NCBI Taxonomy" id="475083"/>
    <lineage>
        <taxon>Bacteria</taxon>
        <taxon>Pseudomonadati</taxon>
        <taxon>Pseudomonadota</taxon>
        <taxon>Alphaproteobacteria</taxon>
        <taxon>Rhodobacterales</taxon>
        <taxon>Roseobacteraceae</taxon>
        <taxon>Roseovarius</taxon>
    </lineage>
</organism>
<dbReference type="SUPFAM" id="SSF55874">
    <property type="entry name" value="ATPase domain of HSP90 chaperone/DNA topoisomerase II/histidine kinase"/>
    <property type="match status" value="1"/>
</dbReference>
<dbReference type="Proteomes" id="UP000193224">
    <property type="component" value="Unassembled WGS sequence"/>
</dbReference>
<evidence type="ECO:0000256" key="1">
    <source>
        <dbReference type="ARBA" id="ARBA00022527"/>
    </source>
</evidence>
<reference evidence="3 4" key="1">
    <citation type="submission" date="2017-03" db="EMBL/GenBank/DDBJ databases">
        <authorList>
            <person name="Afonso C.L."/>
            <person name="Miller P.J."/>
            <person name="Scott M.A."/>
            <person name="Spackman E."/>
            <person name="Goraichik I."/>
            <person name="Dimitrov K.M."/>
            <person name="Suarez D.L."/>
            <person name="Swayne D.E."/>
        </authorList>
    </citation>
    <scope>NUCLEOTIDE SEQUENCE [LARGE SCALE GENOMIC DNA]</scope>
    <source>
        <strain evidence="3 4">CECT 7745</strain>
    </source>
</reference>
<feature type="domain" description="Histidine kinase/HSP90-like ATPase" evidence="2">
    <location>
        <begin position="23"/>
        <end position="145"/>
    </location>
</feature>
<dbReference type="Pfam" id="PF13581">
    <property type="entry name" value="HATPase_c_2"/>
    <property type="match status" value="1"/>
</dbReference>
<dbReference type="CDD" id="cd16936">
    <property type="entry name" value="HATPase_RsbW-like"/>
    <property type="match status" value="1"/>
</dbReference>
<dbReference type="RefSeq" id="WP_139836458.1">
    <property type="nucleotide sequence ID" value="NZ_FWXB01000014.1"/>
</dbReference>
<dbReference type="AlphaFoldDB" id="A0A1X7BV45"/>
<name>A0A1X7BV45_9RHOB</name>